<dbReference type="Proteomes" id="UP000278792">
    <property type="component" value="Unassembled WGS sequence"/>
</dbReference>
<feature type="non-terminal residue" evidence="2">
    <location>
        <position position="647"/>
    </location>
</feature>
<organism evidence="2 3">
    <name type="scientific">Vibrio ponticus</name>
    <dbReference type="NCBI Taxonomy" id="265668"/>
    <lineage>
        <taxon>Bacteria</taxon>
        <taxon>Pseudomonadati</taxon>
        <taxon>Pseudomonadota</taxon>
        <taxon>Gammaproteobacteria</taxon>
        <taxon>Vibrionales</taxon>
        <taxon>Vibrionaceae</taxon>
        <taxon>Vibrio</taxon>
    </lineage>
</organism>
<dbReference type="AlphaFoldDB" id="A0A3N3E128"/>
<dbReference type="Pfam" id="PF24391">
    <property type="entry name" value="HD-CE"/>
    <property type="match status" value="1"/>
</dbReference>
<protein>
    <recommendedName>
        <fullName evidence="1">HD-CE domain-containing protein</fullName>
    </recommendedName>
</protein>
<dbReference type="InterPro" id="IPR056471">
    <property type="entry name" value="HD-CE"/>
</dbReference>
<evidence type="ECO:0000313" key="3">
    <source>
        <dbReference type="Proteomes" id="UP000278792"/>
    </source>
</evidence>
<dbReference type="EMBL" id="RKIK01000022">
    <property type="protein sequence ID" value="ROV60402.1"/>
    <property type="molecule type" value="Genomic_DNA"/>
</dbReference>
<name>A0A3N3E128_9VIBR</name>
<dbReference type="Gene3D" id="3.30.565.10">
    <property type="entry name" value="Histidine kinase-like ATPase, C-terminal domain"/>
    <property type="match status" value="1"/>
</dbReference>
<evidence type="ECO:0000259" key="1">
    <source>
        <dbReference type="Pfam" id="PF24391"/>
    </source>
</evidence>
<gene>
    <name evidence="2" type="ORF">EGH82_09635</name>
</gene>
<proteinExistence type="predicted"/>
<dbReference type="InterPro" id="IPR036890">
    <property type="entry name" value="HATPase_C_sf"/>
</dbReference>
<comment type="caution">
    <text evidence="2">The sequence shown here is derived from an EMBL/GenBank/DDBJ whole genome shotgun (WGS) entry which is preliminary data.</text>
</comment>
<feature type="domain" description="HD-CE" evidence="1">
    <location>
        <begin position="46"/>
        <end position="320"/>
    </location>
</feature>
<dbReference type="RefSeq" id="WP_185066990.1">
    <property type="nucleotide sequence ID" value="NZ_RKIK01000022.1"/>
</dbReference>
<accession>A0A3N3E128</accession>
<dbReference type="SUPFAM" id="SSF55874">
    <property type="entry name" value="ATPase domain of HSP90 chaperone/DNA topoisomerase II/histidine kinase"/>
    <property type="match status" value="1"/>
</dbReference>
<evidence type="ECO:0000313" key="2">
    <source>
        <dbReference type="EMBL" id="ROV60402.1"/>
    </source>
</evidence>
<sequence length="647" mass="74670">MASKLIKHLKYCIANDPSLSVLGHQWGFDEQLIPKALQNIGTLYSDYSLHDESHSKQILVNIERILGEDRIKLLTATDTWLLLEAAYWHDIGMVVTRDQFDHACNSTDFWEFLEQIKENPNHPLHELCQGFNFETKQWSIQSSLPFTLVQNFKGLFSEWFRKQHTQLSSEIVKSPWEKANLTSPRTELIPNRLFLLLGKICESHGGTFENLISDSFPYKEVGIGTEDCHPRYIASLLRLGDLLDIDDNRFCPVMMKVSGDSRSDLSKIHEYKHRAIRHFRLDSELIEIECECSNKDLELGIDSYLEATNWFKWLEEELKNQMTHWTKIAPNRELGLLPTLGRVNVKFTDKDYFIPEESRPEFGIDIKKAMNILQDLYTDQFVCIRELLQNSVDSTYIKIFIDNDEKWNDSLSIEQLKSLLDAYRIKISIKDISEGDSLKLKLSIVDKGVGISLNDFSHMMKIGGSKNNKIKNKIVNNMPKILQPSGTFGIGFQSVFLLSNKVVFLTKSSVSDEKLQVDMYNPLGDKQGLCTFKYVRERISYGTTLEVELTFNEAEMEDNKKLSVNGNFDGLPLSDRFIFDSKSMIKANVIQKINEFKKHSLVPIDVDIDDIVNDFIDIGVENEEQIDWKLINYKGDLYRFSIIPSYD</sequence>
<reference evidence="2 3" key="1">
    <citation type="submission" date="2018-11" db="EMBL/GenBank/DDBJ databases">
        <title>Vibrio ponticus strain CAIM 1751 pathogenic for the snapper Lutjanus guttatus.</title>
        <authorList>
            <person name="Soto-Rodriguez S."/>
            <person name="Lozano-Olvera R."/>
            <person name="Gomez-Gil B."/>
        </authorList>
    </citation>
    <scope>NUCLEOTIDE SEQUENCE [LARGE SCALE GENOMIC DNA]</scope>
    <source>
        <strain evidence="2 3">CAIM 1751</strain>
    </source>
</reference>